<dbReference type="Gene3D" id="3.40.5.10">
    <property type="entry name" value="Ribosomal protein L9, N-terminal domain"/>
    <property type="match status" value="1"/>
</dbReference>
<evidence type="ECO:0000259" key="9">
    <source>
        <dbReference type="Pfam" id="PF03948"/>
    </source>
</evidence>
<protein>
    <recommendedName>
        <fullName evidence="6">50S ribosomal protein L9, chloroplastic</fullName>
    </recommendedName>
</protein>
<evidence type="ECO:0000256" key="4">
    <source>
        <dbReference type="ARBA" id="ARBA00022980"/>
    </source>
</evidence>
<dbReference type="Pfam" id="PF01281">
    <property type="entry name" value="Ribosomal_L9_N"/>
    <property type="match status" value="1"/>
</dbReference>
<feature type="domain" description="Ribosomal protein L9" evidence="8">
    <location>
        <begin position="76"/>
        <end position="118"/>
    </location>
</feature>
<dbReference type="EMBL" id="HBHQ01003360">
    <property type="protein sequence ID" value="CAD9810385.1"/>
    <property type="molecule type" value="Transcribed_RNA"/>
</dbReference>
<comment type="similarity">
    <text evidence="1">Belongs to the bacterial ribosomal protein bL9 family.</text>
</comment>
<evidence type="ECO:0000313" key="10">
    <source>
        <dbReference type="EMBL" id="CAD9810385.1"/>
    </source>
</evidence>
<feature type="signal peptide" evidence="7">
    <location>
        <begin position="1"/>
        <end position="19"/>
    </location>
</feature>
<dbReference type="GO" id="GO:0019843">
    <property type="term" value="F:rRNA binding"/>
    <property type="evidence" value="ECO:0007669"/>
    <property type="project" value="UniProtKB-KW"/>
</dbReference>
<evidence type="ECO:0000256" key="1">
    <source>
        <dbReference type="ARBA" id="ARBA00010605"/>
    </source>
</evidence>
<proteinExistence type="inferred from homology"/>
<dbReference type="SUPFAM" id="SSF55653">
    <property type="entry name" value="Ribosomal protein L9 C-domain"/>
    <property type="match status" value="1"/>
</dbReference>
<dbReference type="Pfam" id="PF03948">
    <property type="entry name" value="Ribosomal_L9_C"/>
    <property type="match status" value="1"/>
</dbReference>
<gene>
    <name evidence="10" type="ORF">ASEP1449_LOCUS2208</name>
    <name evidence="11" type="ORF">ASEP1449_LOCUS2217</name>
</gene>
<evidence type="ECO:0000256" key="5">
    <source>
        <dbReference type="ARBA" id="ARBA00023274"/>
    </source>
</evidence>
<evidence type="ECO:0000256" key="7">
    <source>
        <dbReference type="SAM" id="SignalP"/>
    </source>
</evidence>
<keyword evidence="4" id="KW-0689">Ribosomal protein</keyword>
<sequence>MAWRTILSLVWLVAGGAVAQQFQRASFVSPAAPSIVNVIKNNGGRHVLHGAGVLKPTTALWAKKPKANKAVKGGKIQVKLLKYIEGTGSVGDVVMVSPAFYENKLKKTKSAVPITDEQVLKETAEAENKEAESKDAALELCANLEELESLEIQRKSGPDGHLFGGVQQKHILEELKKAFPKHESMLSAKHVKLASIMDAEGNDVGHDIKNLGEYAAKLHILKDVEAEFKVSVLQQK</sequence>
<dbReference type="AlphaFoldDB" id="A0A6T7F495"/>
<dbReference type="Gene3D" id="3.10.430.100">
    <property type="entry name" value="Ribosomal protein L9, C-terminal domain"/>
    <property type="match status" value="1"/>
</dbReference>
<evidence type="ECO:0000313" key="11">
    <source>
        <dbReference type="EMBL" id="CAD9810394.1"/>
    </source>
</evidence>
<keyword evidence="3" id="KW-0694">RNA-binding</keyword>
<dbReference type="GO" id="GO:0003735">
    <property type="term" value="F:structural constituent of ribosome"/>
    <property type="evidence" value="ECO:0007669"/>
    <property type="project" value="InterPro"/>
</dbReference>
<dbReference type="InterPro" id="IPR036791">
    <property type="entry name" value="Ribosomal_bL9_C_sf"/>
</dbReference>
<dbReference type="SUPFAM" id="SSF55658">
    <property type="entry name" value="L9 N-domain-like"/>
    <property type="match status" value="1"/>
</dbReference>
<feature type="chain" id="PRO_5036191656" description="50S ribosomal protein L9, chloroplastic" evidence="7">
    <location>
        <begin position="20"/>
        <end position="236"/>
    </location>
</feature>
<dbReference type="InterPro" id="IPR036935">
    <property type="entry name" value="Ribosomal_bL9_N_sf"/>
</dbReference>
<feature type="domain" description="Large ribosomal subunit protein bL9 C-terminal" evidence="9">
    <location>
        <begin position="136"/>
        <end position="233"/>
    </location>
</feature>
<name>A0A6T7F495_9STRA</name>
<dbReference type="InterPro" id="IPR009027">
    <property type="entry name" value="Ribosomal_bL9/RNase_H1_N"/>
</dbReference>
<dbReference type="EMBL" id="HBHQ01003371">
    <property type="protein sequence ID" value="CAD9810394.1"/>
    <property type="molecule type" value="Transcribed_RNA"/>
</dbReference>
<dbReference type="GO" id="GO:0005840">
    <property type="term" value="C:ribosome"/>
    <property type="evidence" value="ECO:0007669"/>
    <property type="project" value="UniProtKB-KW"/>
</dbReference>
<dbReference type="InterPro" id="IPR020069">
    <property type="entry name" value="Ribosomal_bL9_C"/>
</dbReference>
<dbReference type="InterPro" id="IPR000244">
    <property type="entry name" value="Ribosomal_bL9"/>
</dbReference>
<evidence type="ECO:0000256" key="6">
    <source>
        <dbReference type="ARBA" id="ARBA00035427"/>
    </source>
</evidence>
<evidence type="ECO:0000256" key="3">
    <source>
        <dbReference type="ARBA" id="ARBA00022884"/>
    </source>
</evidence>
<dbReference type="InterPro" id="IPR020070">
    <property type="entry name" value="Ribosomal_bL9_N"/>
</dbReference>
<reference evidence="11" key="1">
    <citation type="submission" date="2021-01" db="EMBL/GenBank/DDBJ databases">
        <authorList>
            <person name="Corre E."/>
            <person name="Pelletier E."/>
            <person name="Niang G."/>
            <person name="Scheremetjew M."/>
            <person name="Finn R."/>
            <person name="Kale V."/>
            <person name="Holt S."/>
            <person name="Cochrane G."/>
            <person name="Meng A."/>
            <person name="Brown T."/>
            <person name="Cohen L."/>
        </authorList>
    </citation>
    <scope>NUCLEOTIDE SEQUENCE</scope>
    <source>
        <strain evidence="11">CCMP2084</strain>
    </source>
</reference>
<keyword evidence="7" id="KW-0732">Signal</keyword>
<evidence type="ECO:0000259" key="8">
    <source>
        <dbReference type="Pfam" id="PF01281"/>
    </source>
</evidence>
<organism evidence="11">
    <name type="scientific">Attheya septentrionalis</name>
    <dbReference type="NCBI Taxonomy" id="420275"/>
    <lineage>
        <taxon>Eukaryota</taxon>
        <taxon>Sar</taxon>
        <taxon>Stramenopiles</taxon>
        <taxon>Ochrophyta</taxon>
        <taxon>Bacillariophyta</taxon>
        <taxon>Coscinodiscophyceae</taxon>
        <taxon>Chaetocerotophycidae</taxon>
        <taxon>Chaetocerotales</taxon>
        <taxon>Attheyaceae</taxon>
        <taxon>Attheya</taxon>
    </lineage>
</organism>
<keyword evidence="5" id="KW-0687">Ribonucleoprotein</keyword>
<keyword evidence="2" id="KW-0699">rRNA-binding</keyword>
<accession>A0A6T7F495</accession>
<dbReference type="GO" id="GO:0006412">
    <property type="term" value="P:translation"/>
    <property type="evidence" value="ECO:0007669"/>
    <property type="project" value="InterPro"/>
</dbReference>
<dbReference type="GO" id="GO:1990904">
    <property type="term" value="C:ribonucleoprotein complex"/>
    <property type="evidence" value="ECO:0007669"/>
    <property type="project" value="UniProtKB-KW"/>
</dbReference>
<dbReference type="PANTHER" id="PTHR21368">
    <property type="entry name" value="50S RIBOSOMAL PROTEIN L9"/>
    <property type="match status" value="1"/>
</dbReference>
<evidence type="ECO:0000256" key="2">
    <source>
        <dbReference type="ARBA" id="ARBA00022730"/>
    </source>
</evidence>